<feature type="transmembrane region" description="Helical" evidence="9">
    <location>
        <begin position="36"/>
        <end position="61"/>
    </location>
</feature>
<feature type="domain" description="Major facilitator superfamily (MFS) profile" evidence="10">
    <location>
        <begin position="1"/>
        <end position="375"/>
    </location>
</feature>
<dbReference type="InterPro" id="IPR050549">
    <property type="entry name" value="MFS_Trehalose_Transporter"/>
</dbReference>
<evidence type="ECO:0000313" key="12">
    <source>
        <dbReference type="Proteomes" id="UP000250275"/>
    </source>
</evidence>
<dbReference type="AlphaFoldDB" id="A0A310SHH3"/>
<dbReference type="InterPro" id="IPR020846">
    <property type="entry name" value="MFS_dom"/>
</dbReference>
<keyword evidence="4" id="KW-0762">Sugar transport</keyword>
<dbReference type="PRINTS" id="PR00171">
    <property type="entry name" value="SUGRTRNSPORT"/>
</dbReference>
<dbReference type="InterPro" id="IPR036259">
    <property type="entry name" value="MFS_trans_sf"/>
</dbReference>
<dbReference type="PANTHER" id="PTHR48021:SF1">
    <property type="entry name" value="GH07001P-RELATED"/>
    <property type="match status" value="1"/>
</dbReference>
<evidence type="ECO:0000259" key="10">
    <source>
        <dbReference type="PROSITE" id="PS50850"/>
    </source>
</evidence>
<evidence type="ECO:0000256" key="4">
    <source>
        <dbReference type="ARBA" id="ARBA00022597"/>
    </source>
</evidence>
<dbReference type="PROSITE" id="PS00217">
    <property type="entry name" value="SUGAR_TRANSPORT_2"/>
    <property type="match status" value="1"/>
</dbReference>
<dbReference type="SUPFAM" id="SSF103473">
    <property type="entry name" value="MFS general substrate transporter"/>
    <property type="match status" value="1"/>
</dbReference>
<keyword evidence="2" id="KW-0813">Transport</keyword>
<dbReference type="Gene3D" id="1.20.1250.20">
    <property type="entry name" value="MFS general substrate transporter like domains"/>
    <property type="match status" value="1"/>
</dbReference>
<feature type="transmembrane region" description="Helical" evidence="9">
    <location>
        <begin position="104"/>
        <end position="121"/>
    </location>
</feature>
<evidence type="ECO:0000256" key="9">
    <source>
        <dbReference type="SAM" id="Phobius"/>
    </source>
</evidence>
<dbReference type="GO" id="GO:0005886">
    <property type="term" value="C:plasma membrane"/>
    <property type="evidence" value="ECO:0007669"/>
    <property type="project" value="UniProtKB-SubCell"/>
</dbReference>
<dbReference type="Proteomes" id="UP000250275">
    <property type="component" value="Unassembled WGS sequence"/>
</dbReference>
<evidence type="ECO:0000256" key="2">
    <source>
        <dbReference type="ARBA" id="ARBA00022448"/>
    </source>
</evidence>
<dbReference type="PROSITE" id="PS50850">
    <property type="entry name" value="MFS"/>
    <property type="match status" value="1"/>
</dbReference>
<evidence type="ECO:0000313" key="11">
    <source>
        <dbReference type="EMBL" id="OAD53030.1"/>
    </source>
</evidence>
<dbReference type="GO" id="GO:0022857">
    <property type="term" value="F:transmembrane transporter activity"/>
    <property type="evidence" value="ECO:0007669"/>
    <property type="project" value="InterPro"/>
</dbReference>
<comment type="subcellular location">
    <subcellularLocation>
        <location evidence="1">Cell membrane</location>
        <topology evidence="1">Multi-pass membrane protein</topology>
    </subcellularLocation>
</comment>
<sequence>MPFIVRRISRMNIMFWTMQILLLSWILMIKENYYKVMFLLVGRLVCGMCGGVFCVLTPIYVAEIASKEIRGRLLAFFQLLINCGVMYAFYIAHVLDENKTVCRYSIICGLACLSIALVKLLPESPLYYLSRNDEINAEKSLRWYRGDTYDVQHEISETKRLIPATRSRQFSLKLLRNRRVLRSIATCFGVILGQHLSGVNMMIFYALMLFDTSGSGELTGSEQTLVVGAVQILVSLLAAFLVDVLGRRILLTASSLLMGLFLILLGWFFSLRDSDPEYDDIYYWMSPTWITLIFASFNLGLGPISWSLLGDTLPQELKTPVVSGAVALGWLFSLMATLTFDEIIISLGDTKVMWLSSAICWLIALFCAIVVKDNTGKSLIEIQEDFRVTPNRGIEET</sequence>
<feature type="transmembrane region" description="Helical" evidence="9">
    <location>
        <begin position="352"/>
        <end position="371"/>
    </location>
</feature>
<feature type="transmembrane region" description="Helical" evidence="9">
    <location>
        <begin position="321"/>
        <end position="340"/>
    </location>
</feature>
<keyword evidence="12" id="KW-1185">Reference proteome</keyword>
<dbReference type="InterPro" id="IPR005829">
    <property type="entry name" value="Sugar_transporter_CS"/>
</dbReference>
<dbReference type="Pfam" id="PF00083">
    <property type="entry name" value="Sugar_tr"/>
    <property type="match status" value="1"/>
</dbReference>
<evidence type="ECO:0000256" key="6">
    <source>
        <dbReference type="ARBA" id="ARBA00022989"/>
    </source>
</evidence>
<dbReference type="FunFam" id="1.20.1250.20:FF:000218">
    <property type="entry name" value="facilitated trehalose transporter Tret1"/>
    <property type="match status" value="1"/>
</dbReference>
<keyword evidence="7 9" id="KW-0472">Membrane</keyword>
<evidence type="ECO:0000256" key="3">
    <source>
        <dbReference type="ARBA" id="ARBA00022475"/>
    </source>
</evidence>
<reference evidence="11 12" key="1">
    <citation type="submission" date="2015-07" db="EMBL/GenBank/DDBJ databases">
        <title>The genome of Eufriesea mexicana.</title>
        <authorList>
            <person name="Pan H."/>
            <person name="Kapheim K."/>
        </authorList>
    </citation>
    <scope>NUCLEOTIDE SEQUENCE [LARGE SCALE GENOMIC DNA]</scope>
    <source>
        <strain evidence="11">0111107269</strain>
        <tissue evidence="11">Whole body</tissue>
    </source>
</reference>
<protein>
    <submittedName>
        <fullName evidence="11">Facilitated trehalose transporter Tret1</fullName>
    </submittedName>
</protein>
<gene>
    <name evidence="11" type="ORF">WN48_10935</name>
</gene>
<dbReference type="PROSITE" id="PS00216">
    <property type="entry name" value="SUGAR_TRANSPORT_1"/>
    <property type="match status" value="1"/>
</dbReference>
<organism evidence="11 12">
    <name type="scientific">Eufriesea mexicana</name>
    <dbReference type="NCBI Taxonomy" id="516756"/>
    <lineage>
        <taxon>Eukaryota</taxon>
        <taxon>Metazoa</taxon>
        <taxon>Ecdysozoa</taxon>
        <taxon>Arthropoda</taxon>
        <taxon>Hexapoda</taxon>
        <taxon>Insecta</taxon>
        <taxon>Pterygota</taxon>
        <taxon>Neoptera</taxon>
        <taxon>Endopterygota</taxon>
        <taxon>Hymenoptera</taxon>
        <taxon>Apocrita</taxon>
        <taxon>Aculeata</taxon>
        <taxon>Apoidea</taxon>
        <taxon>Anthophila</taxon>
        <taxon>Apidae</taxon>
        <taxon>Eufriesea</taxon>
    </lineage>
</organism>
<feature type="transmembrane region" description="Helical" evidence="9">
    <location>
        <begin position="225"/>
        <end position="242"/>
    </location>
</feature>
<dbReference type="OrthoDB" id="4142200at2759"/>
<dbReference type="InterPro" id="IPR003663">
    <property type="entry name" value="Sugar/inositol_transpt"/>
</dbReference>
<keyword evidence="5 9" id="KW-0812">Transmembrane</keyword>
<evidence type="ECO:0000256" key="1">
    <source>
        <dbReference type="ARBA" id="ARBA00004651"/>
    </source>
</evidence>
<feature type="transmembrane region" description="Helical" evidence="9">
    <location>
        <begin position="73"/>
        <end position="92"/>
    </location>
</feature>
<keyword evidence="3" id="KW-1003">Cell membrane</keyword>
<proteinExistence type="predicted"/>
<feature type="transmembrane region" description="Helical" evidence="9">
    <location>
        <begin position="289"/>
        <end position="309"/>
    </location>
</feature>
<dbReference type="PANTHER" id="PTHR48021">
    <property type="match status" value="1"/>
</dbReference>
<feature type="transmembrane region" description="Helical" evidence="9">
    <location>
        <begin position="249"/>
        <end position="269"/>
    </location>
</feature>
<feature type="transmembrane region" description="Helical" evidence="9">
    <location>
        <begin position="180"/>
        <end position="205"/>
    </location>
</feature>
<dbReference type="EMBL" id="KQ768897">
    <property type="protein sequence ID" value="OAD53030.1"/>
    <property type="molecule type" value="Genomic_DNA"/>
</dbReference>
<feature type="transmembrane region" description="Helical" evidence="9">
    <location>
        <begin position="12"/>
        <end position="30"/>
    </location>
</feature>
<evidence type="ECO:0000256" key="7">
    <source>
        <dbReference type="ARBA" id="ARBA00023136"/>
    </source>
</evidence>
<dbReference type="InterPro" id="IPR005828">
    <property type="entry name" value="MFS_sugar_transport-like"/>
</dbReference>
<keyword evidence="8" id="KW-0325">Glycoprotein</keyword>
<accession>A0A310SHH3</accession>
<name>A0A310SHH3_9HYME</name>
<evidence type="ECO:0000256" key="5">
    <source>
        <dbReference type="ARBA" id="ARBA00022692"/>
    </source>
</evidence>
<keyword evidence="6 9" id="KW-1133">Transmembrane helix</keyword>
<evidence type="ECO:0000256" key="8">
    <source>
        <dbReference type="ARBA" id="ARBA00023180"/>
    </source>
</evidence>